<dbReference type="Pfam" id="PF01762">
    <property type="entry name" value="Galactosyl_T"/>
    <property type="match status" value="1"/>
</dbReference>
<proteinExistence type="inferred from homology"/>
<evidence type="ECO:0000256" key="8">
    <source>
        <dbReference type="ARBA" id="ARBA00023034"/>
    </source>
</evidence>
<reference evidence="11" key="1">
    <citation type="submission" date="2023-07" db="EMBL/GenBank/DDBJ databases">
        <authorList>
            <consortium name="CYATHOMIX"/>
        </authorList>
    </citation>
    <scope>NUCLEOTIDE SEQUENCE</scope>
    <source>
        <strain evidence="11">N/A</strain>
    </source>
</reference>
<keyword evidence="3 10" id="KW-0328">Glycosyltransferase</keyword>
<evidence type="ECO:0000256" key="2">
    <source>
        <dbReference type="ARBA" id="ARBA00008661"/>
    </source>
</evidence>
<evidence type="ECO:0000256" key="5">
    <source>
        <dbReference type="ARBA" id="ARBA00022692"/>
    </source>
</evidence>
<evidence type="ECO:0000256" key="1">
    <source>
        <dbReference type="ARBA" id="ARBA00004323"/>
    </source>
</evidence>
<evidence type="ECO:0000256" key="9">
    <source>
        <dbReference type="ARBA" id="ARBA00023136"/>
    </source>
</evidence>
<dbReference type="GO" id="GO:0016758">
    <property type="term" value="F:hexosyltransferase activity"/>
    <property type="evidence" value="ECO:0007669"/>
    <property type="project" value="InterPro"/>
</dbReference>
<dbReference type="GO" id="GO:0000139">
    <property type="term" value="C:Golgi membrane"/>
    <property type="evidence" value="ECO:0007669"/>
    <property type="project" value="UniProtKB-SubCell"/>
</dbReference>
<keyword evidence="9" id="KW-0472">Membrane</keyword>
<comment type="subcellular location">
    <subcellularLocation>
        <location evidence="1 10">Golgi apparatus membrane</location>
        <topology evidence="1 10">Single-pass type II membrane protein</topology>
    </subcellularLocation>
</comment>
<keyword evidence="6" id="KW-0735">Signal-anchor</keyword>
<name>A0AA36DQ21_CYLNA</name>
<dbReference type="PANTHER" id="PTHR11214:SF314">
    <property type="entry name" value="HEXOSYLTRANSFERASE"/>
    <property type="match status" value="1"/>
</dbReference>
<gene>
    <name evidence="11" type="ORF">CYNAS_LOCUS3108</name>
</gene>
<protein>
    <recommendedName>
        <fullName evidence="10">Hexosyltransferase</fullName>
        <ecNumber evidence="10">2.4.1.-</ecNumber>
    </recommendedName>
</protein>
<comment type="similarity">
    <text evidence="2 10">Belongs to the glycosyltransferase 31 family.</text>
</comment>
<evidence type="ECO:0000256" key="3">
    <source>
        <dbReference type="ARBA" id="ARBA00022676"/>
    </source>
</evidence>
<keyword evidence="5" id="KW-0812">Transmembrane</keyword>
<dbReference type="Proteomes" id="UP001176961">
    <property type="component" value="Unassembled WGS sequence"/>
</dbReference>
<keyword evidence="8 10" id="KW-0333">Golgi apparatus</keyword>
<dbReference type="EMBL" id="CATQJL010000001">
    <property type="protein sequence ID" value="CAJ0591125.1"/>
    <property type="molecule type" value="Genomic_DNA"/>
</dbReference>
<dbReference type="GO" id="GO:0006493">
    <property type="term" value="P:protein O-linked glycosylation"/>
    <property type="evidence" value="ECO:0007669"/>
    <property type="project" value="TreeGrafter"/>
</dbReference>
<dbReference type="EC" id="2.4.1.-" evidence="10"/>
<evidence type="ECO:0000256" key="7">
    <source>
        <dbReference type="ARBA" id="ARBA00022989"/>
    </source>
</evidence>
<keyword evidence="12" id="KW-1185">Reference proteome</keyword>
<sequence length="186" mass="21478">MSSPASTSDLYKLQKEQELHDDLIVTNMSESYDNLNLKVYASFIFHQEYCPMAQFLMKVDGDVAVHLDRMDKLWKRTDRASQSIFCLVCAKSKPERNSSHKWFLSYDDWSQPFYPPFCSGPMYVMGKDAGWRILSSAHLFAPLRLEDVLFTGIIAEKVNVPRENWKDNVLLIWGSFSVCLITANFT</sequence>
<keyword evidence="7" id="KW-1133">Transmembrane helix</keyword>
<evidence type="ECO:0000313" key="12">
    <source>
        <dbReference type="Proteomes" id="UP001176961"/>
    </source>
</evidence>
<evidence type="ECO:0000256" key="10">
    <source>
        <dbReference type="RuleBase" id="RU363063"/>
    </source>
</evidence>
<dbReference type="PANTHER" id="PTHR11214">
    <property type="entry name" value="BETA-1,3-N-ACETYLGLUCOSAMINYLTRANSFERASE"/>
    <property type="match status" value="1"/>
</dbReference>
<evidence type="ECO:0000256" key="6">
    <source>
        <dbReference type="ARBA" id="ARBA00022968"/>
    </source>
</evidence>
<dbReference type="AlphaFoldDB" id="A0AA36DQ21"/>
<accession>A0AA36DQ21</accession>
<evidence type="ECO:0000256" key="4">
    <source>
        <dbReference type="ARBA" id="ARBA00022679"/>
    </source>
</evidence>
<dbReference type="InterPro" id="IPR002659">
    <property type="entry name" value="Glyco_trans_31"/>
</dbReference>
<comment type="caution">
    <text evidence="11">The sequence shown here is derived from an EMBL/GenBank/DDBJ whole genome shotgun (WGS) entry which is preliminary data.</text>
</comment>
<evidence type="ECO:0000313" key="11">
    <source>
        <dbReference type="EMBL" id="CAJ0591125.1"/>
    </source>
</evidence>
<organism evidence="11 12">
    <name type="scientific">Cylicocyclus nassatus</name>
    <name type="common">Nematode worm</name>
    <dbReference type="NCBI Taxonomy" id="53992"/>
    <lineage>
        <taxon>Eukaryota</taxon>
        <taxon>Metazoa</taxon>
        <taxon>Ecdysozoa</taxon>
        <taxon>Nematoda</taxon>
        <taxon>Chromadorea</taxon>
        <taxon>Rhabditida</taxon>
        <taxon>Rhabditina</taxon>
        <taxon>Rhabditomorpha</taxon>
        <taxon>Strongyloidea</taxon>
        <taxon>Strongylidae</taxon>
        <taxon>Cylicocyclus</taxon>
    </lineage>
</organism>
<dbReference type="Gene3D" id="3.90.550.50">
    <property type="match status" value="1"/>
</dbReference>
<keyword evidence="4" id="KW-0808">Transferase</keyword>